<accession>A0A9N9YVI0</accession>
<dbReference type="InterPro" id="IPR036259">
    <property type="entry name" value="MFS_trans_sf"/>
</dbReference>
<feature type="domain" description="Major facilitator superfamily (MFS) profile" evidence="7">
    <location>
        <begin position="42"/>
        <end position="562"/>
    </location>
</feature>
<evidence type="ECO:0000256" key="1">
    <source>
        <dbReference type="ARBA" id="ARBA00004141"/>
    </source>
</evidence>
<evidence type="ECO:0000259" key="7">
    <source>
        <dbReference type="PROSITE" id="PS50850"/>
    </source>
</evidence>
<dbReference type="PANTHER" id="PTHR23501">
    <property type="entry name" value="MAJOR FACILITATOR SUPERFAMILY"/>
    <property type="match status" value="1"/>
</dbReference>
<proteinExistence type="predicted"/>
<evidence type="ECO:0000256" key="4">
    <source>
        <dbReference type="ARBA" id="ARBA00023136"/>
    </source>
</evidence>
<feature type="transmembrane region" description="Helical" evidence="6">
    <location>
        <begin position="111"/>
        <end position="130"/>
    </location>
</feature>
<dbReference type="GO" id="GO:0022857">
    <property type="term" value="F:transmembrane transporter activity"/>
    <property type="evidence" value="ECO:0007669"/>
    <property type="project" value="InterPro"/>
</dbReference>
<dbReference type="Proteomes" id="UP000696573">
    <property type="component" value="Unassembled WGS sequence"/>
</dbReference>
<keyword evidence="3 6" id="KW-1133">Transmembrane helix</keyword>
<evidence type="ECO:0000256" key="2">
    <source>
        <dbReference type="ARBA" id="ARBA00022692"/>
    </source>
</evidence>
<gene>
    <name evidence="8" type="ORF">CRHIZ90672A_00008598</name>
</gene>
<feature type="region of interest" description="Disordered" evidence="5">
    <location>
        <begin position="1"/>
        <end position="32"/>
    </location>
</feature>
<feature type="transmembrane region" description="Helical" evidence="6">
    <location>
        <begin position="538"/>
        <end position="557"/>
    </location>
</feature>
<protein>
    <recommendedName>
        <fullName evidence="7">Major facilitator superfamily (MFS) profile domain-containing protein</fullName>
    </recommendedName>
</protein>
<dbReference type="Gene3D" id="1.20.1250.20">
    <property type="entry name" value="MFS general substrate transporter like domains"/>
    <property type="match status" value="1"/>
</dbReference>
<feature type="transmembrane region" description="Helical" evidence="6">
    <location>
        <begin position="136"/>
        <end position="156"/>
    </location>
</feature>
<name>A0A9N9YVI0_9HYPO</name>
<sequence length="588" mass="62757">MTDTKADQIQLENAPSMARPSETADYDAGDSTSYHDSYRLSIRTYMVLTTMAFAWGTCTMANIGPSTTYSYAVAEVGGESISTWIPNASLFPIIGLQPIWGSLADRFGKKWFIFSGGVAGVIGNVVAGTASSTEVIIVGQAINGLGSSLYLLVIPTSMEIVPASHRSFAQGFMGSVNGLISIMILLASGAFAKSSTSGWRWVYYFNAIFFGIVAVSLLVFYHPPPTTLRRTNTTSEALKSIDFAGVAMFLCGIISIVVALNWGGHAYPWDNSRVIALLALGSLFLIGFGVYGIWAHIGTEKWGLSDGLLDHRFFHERNYPLILCVAFVDGMLLYGVNSFLPQQVGGLFTHDPIMVSVYLLPLNLCVIGGIMSSAYILGVFKHYRILLVSSLIVIAVFCGLLALVNAHRAAMLLVFTGFIGLGVGVTTALPNVVLTYAVPPHLIGTAGTLLASCRGLGGTIGITIFSTINGNYMSSHRIPDVTRAVINAGLPRSSAEELVTAFLAGNSSALASISGATPSVISAAEHALEEVTAESFKFVWIANTVVAVVTVIFTCFLQSVAHHMTSHVEAPLEKGKLRDNTMAKDMKD</sequence>
<reference evidence="8" key="1">
    <citation type="submission" date="2021-10" db="EMBL/GenBank/DDBJ databases">
        <authorList>
            <person name="Piombo E."/>
        </authorList>
    </citation>
    <scope>NUCLEOTIDE SEQUENCE</scope>
</reference>
<feature type="transmembrane region" description="Helical" evidence="6">
    <location>
        <begin position="410"/>
        <end position="434"/>
    </location>
</feature>
<feature type="transmembrane region" description="Helical" evidence="6">
    <location>
        <begin position="203"/>
        <end position="221"/>
    </location>
</feature>
<dbReference type="EMBL" id="CABFNQ020000747">
    <property type="protein sequence ID" value="CAH0033226.1"/>
    <property type="molecule type" value="Genomic_DNA"/>
</dbReference>
<evidence type="ECO:0000256" key="3">
    <source>
        <dbReference type="ARBA" id="ARBA00022989"/>
    </source>
</evidence>
<feature type="transmembrane region" description="Helical" evidence="6">
    <location>
        <begin position="241"/>
        <end position="262"/>
    </location>
</feature>
<comment type="subcellular location">
    <subcellularLocation>
        <location evidence="1">Membrane</location>
        <topology evidence="1">Multi-pass membrane protein</topology>
    </subcellularLocation>
</comment>
<organism evidence="8 9">
    <name type="scientific">Clonostachys rhizophaga</name>
    <dbReference type="NCBI Taxonomy" id="160324"/>
    <lineage>
        <taxon>Eukaryota</taxon>
        <taxon>Fungi</taxon>
        <taxon>Dikarya</taxon>
        <taxon>Ascomycota</taxon>
        <taxon>Pezizomycotina</taxon>
        <taxon>Sordariomycetes</taxon>
        <taxon>Hypocreomycetidae</taxon>
        <taxon>Hypocreales</taxon>
        <taxon>Bionectriaceae</taxon>
        <taxon>Clonostachys</taxon>
    </lineage>
</organism>
<feature type="transmembrane region" description="Helical" evidence="6">
    <location>
        <begin position="168"/>
        <end position="191"/>
    </location>
</feature>
<dbReference type="InterPro" id="IPR020846">
    <property type="entry name" value="MFS_dom"/>
</dbReference>
<feature type="transmembrane region" description="Helical" evidence="6">
    <location>
        <begin position="45"/>
        <end position="64"/>
    </location>
</feature>
<dbReference type="AlphaFoldDB" id="A0A9N9YVI0"/>
<dbReference type="CDD" id="cd06179">
    <property type="entry name" value="MFS_TRI12_like"/>
    <property type="match status" value="1"/>
</dbReference>
<feature type="transmembrane region" description="Helical" evidence="6">
    <location>
        <begin position="274"/>
        <end position="297"/>
    </location>
</feature>
<feature type="transmembrane region" description="Helical" evidence="6">
    <location>
        <begin position="446"/>
        <end position="468"/>
    </location>
</feature>
<evidence type="ECO:0000313" key="9">
    <source>
        <dbReference type="Proteomes" id="UP000696573"/>
    </source>
</evidence>
<keyword evidence="9" id="KW-1185">Reference proteome</keyword>
<dbReference type="InterPro" id="IPR053791">
    <property type="entry name" value="MFS_Tri12-like"/>
</dbReference>
<dbReference type="OrthoDB" id="2587356at2759"/>
<keyword evidence="2 6" id="KW-0812">Transmembrane</keyword>
<dbReference type="Pfam" id="PF07690">
    <property type="entry name" value="MFS_1"/>
    <property type="match status" value="1"/>
</dbReference>
<feature type="transmembrane region" description="Helical" evidence="6">
    <location>
        <begin position="356"/>
        <end position="378"/>
    </location>
</feature>
<dbReference type="PANTHER" id="PTHR23501:SF195">
    <property type="entry name" value="PEP5"/>
    <property type="match status" value="1"/>
</dbReference>
<feature type="transmembrane region" description="Helical" evidence="6">
    <location>
        <begin position="385"/>
        <end position="404"/>
    </location>
</feature>
<dbReference type="GO" id="GO:0005886">
    <property type="term" value="C:plasma membrane"/>
    <property type="evidence" value="ECO:0007669"/>
    <property type="project" value="TreeGrafter"/>
</dbReference>
<keyword evidence="4 6" id="KW-0472">Membrane</keyword>
<dbReference type="InterPro" id="IPR011701">
    <property type="entry name" value="MFS"/>
</dbReference>
<dbReference type="PROSITE" id="PS50850">
    <property type="entry name" value="MFS"/>
    <property type="match status" value="1"/>
</dbReference>
<feature type="transmembrane region" description="Helical" evidence="6">
    <location>
        <begin position="318"/>
        <end position="336"/>
    </location>
</feature>
<evidence type="ECO:0000256" key="6">
    <source>
        <dbReference type="SAM" id="Phobius"/>
    </source>
</evidence>
<evidence type="ECO:0000313" key="8">
    <source>
        <dbReference type="EMBL" id="CAH0033226.1"/>
    </source>
</evidence>
<evidence type="ECO:0000256" key="5">
    <source>
        <dbReference type="SAM" id="MobiDB-lite"/>
    </source>
</evidence>
<dbReference type="SUPFAM" id="SSF103473">
    <property type="entry name" value="MFS general substrate transporter"/>
    <property type="match status" value="1"/>
</dbReference>
<comment type="caution">
    <text evidence="8">The sequence shown here is derived from an EMBL/GenBank/DDBJ whole genome shotgun (WGS) entry which is preliminary data.</text>
</comment>